<dbReference type="Proteomes" id="UP001501126">
    <property type="component" value="Unassembled WGS sequence"/>
</dbReference>
<accession>A0ABN1MRA7</accession>
<evidence type="ECO:0000313" key="2">
    <source>
        <dbReference type="Proteomes" id="UP001501126"/>
    </source>
</evidence>
<organism evidence="1 2">
    <name type="scientific">Wandonia haliotis</name>
    <dbReference type="NCBI Taxonomy" id="574963"/>
    <lineage>
        <taxon>Bacteria</taxon>
        <taxon>Pseudomonadati</taxon>
        <taxon>Bacteroidota</taxon>
        <taxon>Flavobacteriia</taxon>
        <taxon>Flavobacteriales</taxon>
        <taxon>Crocinitomicaceae</taxon>
        <taxon>Wandonia</taxon>
    </lineage>
</organism>
<reference evidence="1 2" key="1">
    <citation type="journal article" date="2019" name="Int. J. Syst. Evol. Microbiol.">
        <title>The Global Catalogue of Microorganisms (GCM) 10K type strain sequencing project: providing services to taxonomists for standard genome sequencing and annotation.</title>
        <authorList>
            <consortium name="The Broad Institute Genomics Platform"/>
            <consortium name="The Broad Institute Genome Sequencing Center for Infectious Disease"/>
            <person name="Wu L."/>
            <person name="Ma J."/>
        </authorList>
    </citation>
    <scope>NUCLEOTIDE SEQUENCE [LARGE SCALE GENOMIC DNA]</scope>
    <source>
        <strain evidence="1 2">JCM 16083</strain>
    </source>
</reference>
<gene>
    <name evidence="1" type="ORF">GCM10009118_22790</name>
</gene>
<keyword evidence="2" id="KW-1185">Reference proteome</keyword>
<name>A0ABN1MRA7_9FLAO</name>
<evidence type="ECO:0000313" key="1">
    <source>
        <dbReference type="EMBL" id="GAA0875870.1"/>
    </source>
</evidence>
<protein>
    <submittedName>
        <fullName evidence="1">Uncharacterized protein</fullName>
    </submittedName>
</protein>
<dbReference type="EMBL" id="BAAAFH010000011">
    <property type="protein sequence ID" value="GAA0875870.1"/>
    <property type="molecule type" value="Genomic_DNA"/>
</dbReference>
<sequence length="149" mass="17586">MAVRCTKEVPTITPPVDEWVQRNQISGEYKVYDTLGNYLYMMQITRIKDPTGMLADSLRFENFDDEFSFTVAQYKWANHVMGVSIGGHDTLYDTNHKRWKLSGALFDDYNKFENDTIRLRFQKTNINYWMEDVVPYYACDCKQVAVKQH</sequence>
<proteinExistence type="predicted"/>
<comment type="caution">
    <text evidence="1">The sequence shown here is derived from an EMBL/GenBank/DDBJ whole genome shotgun (WGS) entry which is preliminary data.</text>
</comment>